<keyword evidence="2" id="KW-1185">Reference proteome</keyword>
<proteinExistence type="predicted"/>
<organism evidence="1 2">
    <name type="scientific">Leptospira broomii serovar Hurstbridge str. 5399</name>
    <dbReference type="NCBI Taxonomy" id="1049789"/>
    <lineage>
        <taxon>Bacteria</taxon>
        <taxon>Pseudomonadati</taxon>
        <taxon>Spirochaetota</taxon>
        <taxon>Spirochaetia</taxon>
        <taxon>Leptospirales</taxon>
        <taxon>Leptospiraceae</taxon>
        <taxon>Leptospira</taxon>
    </lineage>
</organism>
<accession>T0GJT2</accession>
<gene>
    <name evidence="1" type="ORF">LEP1GSC050_0816</name>
</gene>
<dbReference type="EMBL" id="AHMO02000004">
    <property type="protein sequence ID" value="EQA47044.1"/>
    <property type="molecule type" value="Genomic_DNA"/>
</dbReference>
<name>T0GJT2_9LEPT</name>
<sequence length="47" mass="5325">MHRVTRTPDTSFYNEMGRSIEFVESEKRGPGSNPIDSGFVKLSTTVY</sequence>
<dbReference type="Proteomes" id="UP000015454">
    <property type="component" value="Unassembled WGS sequence"/>
</dbReference>
<evidence type="ECO:0000313" key="1">
    <source>
        <dbReference type="EMBL" id="EQA47044.1"/>
    </source>
</evidence>
<dbReference type="AlphaFoldDB" id="T0GJT2"/>
<protein>
    <submittedName>
        <fullName evidence="1">Uncharacterized protein</fullName>
    </submittedName>
</protein>
<reference evidence="1" key="1">
    <citation type="submission" date="2013-05" db="EMBL/GenBank/DDBJ databases">
        <authorList>
            <person name="Harkins D.M."/>
            <person name="Durkin A.S."/>
            <person name="Brinkac L.M."/>
            <person name="Haft D.H."/>
            <person name="Selengut J.D."/>
            <person name="Sanka R."/>
            <person name="DePew J."/>
            <person name="Purushe J."/>
            <person name="Hartskeerl R.A."/>
            <person name="Ahmed A."/>
            <person name="van der Linden H."/>
            <person name="Goris M.G.A."/>
            <person name="Vinetz J.M."/>
            <person name="Sutton G.G."/>
            <person name="Nierman W.C."/>
            <person name="Fouts D.E."/>
        </authorList>
    </citation>
    <scope>NUCLEOTIDE SEQUENCE [LARGE SCALE GENOMIC DNA]</scope>
    <source>
        <strain evidence="1">5399</strain>
    </source>
</reference>
<evidence type="ECO:0000313" key="2">
    <source>
        <dbReference type="Proteomes" id="UP000015454"/>
    </source>
</evidence>
<comment type="caution">
    <text evidence="1">The sequence shown here is derived from an EMBL/GenBank/DDBJ whole genome shotgun (WGS) entry which is preliminary data.</text>
</comment>